<evidence type="ECO:0000256" key="1">
    <source>
        <dbReference type="ARBA" id="ARBA00023015"/>
    </source>
</evidence>
<reference evidence="4" key="1">
    <citation type="submission" date="2022-07" db="EMBL/GenBank/DDBJ databases">
        <authorList>
            <person name="Otstavnykh N."/>
            <person name="Isaeva M."/>
            <person name="Bystritskaya E."/>
        </authorList>
    </citation>
    <scope>NUCLEOTIDE SEQUENCE</scope>
    <source>
        <strain evidence="4">KCTC 52189</strain>
    </source>
</reference>
<dbReference type="AlphaFoldDB" id="A0AAE4B1X8"/>
<proteinExistence type="predicted"/>
<keyword evidence="5" id="KW-1185">Reference proteome</keyword>
<evidence type="ECO:0000256" key="2">
    <source>
        <dbReference type="ARBA" id="ARBA00023163"/>
    </source>
</evidence>
<dbReference type="InterPro" id="IPR011051">
    <property type="entry name" value="RmlC_Cupin_sf"/>
</dbReference>
<dbReference type="Pfam" id="PF12833">
    <property type="entry name" value="HTH_18"/>
    <property type="match status" value="1"/>
</dbReference>
<dbReference type="SUPFAM" id="SSF51182">
    <property type="entry name" value="RmlC-like cupins"/>
    <property type="match status" value="1"/>
</dbReference>
<dbReference type="InterPro" id="IPR009057">
    <property type="entry name" value="Homeodomain-like_sf"/>
</dbReference>
<keyword evidence="2" id="KW-0804">Transcription</keyword>
<dbReference type="Gene3D" id="1.10.10.60">
    <property type="entry name" value="Homeodomain-like"/>
    <property type="match status" value="1"/>
</dbReference>
<evidence type="ECO:0000313" key="4">
    <source>
        <dbReference type="EMBL" id="MDQ2088503.1"/>
    </source>
</evidence>
<dbReference type="PANTHER" id="PTHR11019:SF199">
    <property type="entry name" value="HTH-TYPE TRANSCRIPTIONAL REGULATOR NIMR"/>
    <property type="match status" value="1"/>
</dbReference>
<sequence length="270" mass="28569">MPPSCPELHPLAQIAGGDGWRLSLPHSTDSARLIFVSRGHGTALLDGLAQTVTPNTALFVPAGTLFALDAKLRQSGLALIVPSQDAPDMQLPEAALCLRVPSRQAQAEFSALTTAMSQEQQVQRDFHAAAARAHATLIAIWLRRQTLAAAQSSGLRADQRLAQTFARNLSGCINASDTVAAHAARLGVTPTHLARACKRAAGLGAGALLTGLALHAARQLLADSPHPVGRIATHLGFRSAAYFTRFIQNHTGRTPTQLRAESAARRRQAS</sequence>
<name>A0AAE4B1X8_9RHOB</name>
<dbReference type="RefSeq" id="WP_306733768.1">
    <property type="nucleotide sequence ID" value="NZ_JANHAX010000001.1"/>
</dbReference>
<gene>
    <name evidence="4" type="ORF">NO357_01140</name>
</gene>
<comment type="caution">
    <text evidence="4">The sequence shown here is derived from an EMBL/GenBank/DDBJ whole genome shotgun (WGS) entry which is preliminary data.</text>
</comment>
<organism evidence="4 5">
    <name type="scientific">Marimonas arenosa</name>
    <dbReference type="NCBI Taxonomy" id="1795305"/>
    <lineage>
        <taxon>Bacteria</taxon>
        <taxon>Pseudomonadati</taxon>
        <taxon>Pseudomonadota</taxon>
        <taxon>Alphaproteobacteria</taxon>
        <taxon>Rhodobacterales</taxon>
        <taxon>Paracoccaceae</taxon>
        <taxon>Marimonas</taxon>
    </lineage>
</organism>
<dbReference type="EMBL" id="JANHAX010000001">
    <property type="protein sequence ID" value="MDQ2088503.1"/>
    <property type="molecule type" value="Genomic_DNA"/>
</dbReference>
<evidence type="ECO:0000313" key="5">
    <source>
        <dbReference type="Proteomes" id="UP001226762"/>
    </source>
</evidence>
<reference evidence="4" key="2">
    <citation type="submission" date="2023-02" db="EMBL/GenBank/DDBJ databases">
        <title>'Rhodoalgimonas zhirmunskyi' gen. nov., isolated from a red alga.</title>
        <authorList>
            <person name="Nedashkovskaya O.I."/>
            <person name="Otstavnykh N.Y."/>
            <person name="Bystritskaya E.P."/>
            <person name="Balabanova L.A."/>
            <person name="Isaeva M.P."/>
        </authorList>
    </citation>
    <scope>NUCLEOTIDE SEQUENCE</scope>
    <source>
        <strain evidence="4">KCTC 52189</strain>
    </source>
</reference>
<dbReference type="SMART" id="SM00342">
    <property type="entry name" value="HTH_ARAC"/>
    <property type="match status" value="1"/>
</dbReference>
<dbReference type="InterPro" id="IPR018060">
    <property type="entry name" value="HTH_AraC"/>
</dbReference>
<dbReference type="GO" id="GO:0043565">
    <property type="term" value="F:sequence-specific DNA binding"/>
    <property type="evidence" value="ECO:0007669"/>
    <property type="project" value="InterPro"/>
</dbReference>
<dbReference type="Proteomes" id="UP001226762">
    <property type="component" value="Unassembled WGS sequence"/>
</dbReference>
<dbReference type="GO" id="GO:0003700">
    <property type="term" value="F:DNA-binding transcription factor activity"/>
    <property type="evidence" value="ECO:0007669"/>
    <property type="project" value="InterPro"/>
</dbReference>
<protein>
    <submittedName>
        <fullName evidence="4">Helix-turn-helix domain-containing protein</fullName>
    </submittedName>
</protein>
<feature type="domain" description="HTH araC/xylS-type" evidence="3">
    <location>
        <begin position="159"/>
        <end position="261"/>
    </location>
</feature>
<dbReference type="PROSITE" id="PS01124">
    <property type="entry name" value="HTH_ARAC_FAMILY_2"/>
    <property type="match status" value="1"/>
</dbReference>
<dbReference type="SUPFAM" id="SSF46689">
    <property type="entry name" value="Homeodomain-like"/>
    <property type="match status" value="1"/>
</dbReference>
<evidence type="ECO:0000259" key="3">
    <source>
        <dbReference type="PROSITE" id="PS01124"/>
    </source>
</evidence>
<dbReference type="PANTHER" id="PTHR11019">
    <property type="entry name" value="HTH-TYPE TRANSCRIPTIONAL REGULATOR NIMR"/>
    <property type="match status" value="1"/>
</dbReference>
<keyword evidence="1" id="KW-0805">Transcription regulation</keyword>
<accession>A0AAE4B1X8</accession>